<feature type="signal peptide" evidence="2">
    <location>
        <begin position="1"/>
        <end position="17"/>
    </location>
</feature>
<evidence type="ECO:0000313" key="3">
    <source>
        <dbReference type="EMBL" id="QCD86513.1"/>
    </source>
</evidence>
<feature type="compositionally biased region" description="Pro residues" evidence="1">
    <location>
        <begin position="25"/>
        <end position="47"/>
    </location>
</feature>
<gene>
    <name evidence="3" type="ORF">DEO72_LG3g1036</name>
</gene>
<keyword evidence="4" id="KW-1185">Reference proteome</keyword>
<evidence type="ECO:0000256" key="1">
    <source>
        <dbReference type="SAM" id="MobiDB-lite"/>
    </source>
</evidence>
<reference evidence="3 4" key="1">
    <citation type="submission" date="2019-04" db="EMBL/GenBank/DDBJ databases">
        <title>An improved genome assembly and genetic linkage map for asparagus bean, Vigna unguiculata ssp. sesquipedialis.</title>
        <authorList>
            <person name="Xia Q."/>
            <person name="Zhang R."/>
            <person name="Dong Y."/>
        </authorList>
    </citation>
    <scope>NUCLEOTIDE SEQUENCE [LARGE SCALE GENOMIC DNA]</scope>
    <source>
        <tissue evidence="3">Leaf</tissue>
    </source>
</reference>
<dbReference type="EMBL" id="CP039347">
    <property type="protein sequence ID" value="QCD86513.1"/>
    <property type="molecule type" value="Genomic_DNA"/>
</dbReference>
<dbReference type="SUPFAM" id="SSF101447">
    <property type="entry name" value="Formin homology 2 domain (FH2 domain)"/>
    <property type="match status" value="1"/>
</dbReference>
<keyword evidence="2" id="KW-0732">Signal</keyword>
<dbReference type="AlphaFoldDB" id="A0A4D6LDE2"/>
<protein>
    <submittedName>
        <fullName evidence="3">Uncharacterized protein</fullName>
    </submittedName>
</protein>
<sequence>MHSHIALSVVVIHSSRLQVLVLSSRPPPPPPPLARYGPPPPPPPPPIYRPPPNHIQFHQMQDFPVINEDLSSSSSHISGDNNRNKVSILPEGDGFDQHKLVLGSIASIIRTNLEEGKPSWKKLSKEQRESWFDMFKSKFSWPPQCNDMVRRNFERRGA</sequence>
<organism evidence="3 4">
    <name type="scientific">Vigna unguiculata</name>
    <name type="common">Cowpea</name>
    <dbReference type="NCBI Taxonomy" id="3917"/>
    <lineage>
        <taxon>Eukaryota</taxon>
        <taxon>Viridiplantae</taxon>
        <taxon>Streptophyta</taxon>
        <taxon>Embryophyta</taxon>
        <taxon>Tracheophyta</taxon>
        <taxon>Spermatophyta</taxon>
        <taxon>Magnoliopsida</taxon>
        <taxon>eudicotyledons</taxon>
        <taxon>Gunneridae</taxon>
        <taxon>Pentapetalae</taxon>
        <taxon>rosids</taxon>
        <taxon>fabids</taxon>
        <taxon>Fabales</taxon>
        <taxon>Fabaceae</taxon>
        <taxon>Papilionoideae</taxon>
        <taxon>50 kb inversion clade</taxon>
        <taxon>NPAAA clade</taxon>
        <taxon>indigoferoid/millettioid clade</taxon>
        <taxon>Phaseoleae</taxon>
        <taxon>Vigna</taxon>
    </lineage>
</organism>
<proteinExistence type="predicted"/>
<evidence type="ECO:0000313" key="4">
    <source>
        <dbReference type="Proteomes" id="UP000501690"/>
    </source>
</evidence>
<feature type="chain" id="PRO_5020023837" evidence="2">
    <location>
        <begin position="18"/>
        <end position="158"/>
    </location>
</feature>
<accession>A0A4D6LDE2</accession>
<name>A0A4D6LDE2_VIGUN</name>
<feature type="region of interest" description="Disordered" evidence="1">
    <location>
        <begin position="23"/>
        <end position="47"/>
    </location>
</feature>
<evidence type="ECO:0000256" key="2">
    <source>
        <dbReference type="SAM" id="SignalP"/>
    </source>
</evidence>
<dbReference type="Proteomes" id="UP000501690">
    <property type="component" value="Linkage Group LG3"/>
</dbReference>